<evidence type="ECO:0000313" key="1">
    <source>
        <dbReference type="EMBL" id="KFA66852.1"/>
    </source>
</evidence>
<accession>A0A084QSB7</accession>
<name>A0A084QSB7_STAC4</name>
<dbReference type="EMBL" id="KL660337">
    <property type="protein sequence ID" value="KFA66852.1"/>
    <property type="molecule type" value="Genomic_DNA"/>
</dbReference>
<protein>
    <submittedName>
        <fullName evidence="1">Uncharacterized protein</fullName>
    </submittedName>
</protein>
<dbReference type="HOGENOM" id="CLU_2224910_0_0_1"/>
<evidence type="ECO:0000313" key="2">
    <source>
        <dbReference type="Proteomes" id="UP000028524"/>
    </source>
</evidence>
<dbReference type="InParanoid" id="A0A084QSB7"/>
<organism evidence="1 2">
    <name type="scientific">Stachybotrys chlorohalonatus (strain IBT 40285)</name>
    <dbReference type="NCBI Taxonomy" id="1283841"/>
    <lineage>
        <taxon>Eukaryota</taxon>
        <taxon>Fungi</taxon>
        <taxon>Dikarya</taxon>
        <taxon>Ascomycota</taxon>
        <taxon>Pezizomycotina</taxon>
        <taxon>Sordariomycetes</taxon>
        <taxon>Hypocreomycetidae</taxon>
        <taxon>Hypocreales</taxon>
        <taxon>Stachybotryaceae</taxon>
        <taxon>Stachybotrys</taxon>
    </lineage>
</organism>
<reference evidence="1 2" key="1">
    <citation type="journal article" date="2014" name="BMC Genomics">
        <title>Comparative genome sequencing reveals chemotype-specific gene clusters in the toxigenic black mold Stachybotrys.</title>
        <authorList>
            <person name="Semeiks J."/>
            <person name="Borek D."/>
            <person name="Otwinowski Z."/>
            <person name="Grishin N.V."/>
        </authorList>
    </citation>
    <scope>NUCLEOTIDE SEQUENCE [LARGE SCALE GENOMIC DNA]</scope>
    <source>
        <strain evidence="1 2">IBT 40285</strain>
    </source>
</reference>
<dbReference type="AlphaFoldDB" id="A0A084QSB7"/>
<keyword evidence="2" id="KW-1185">Reference proteome</keyword>
<gene>
    <name evidence="1" type="ORF">S40285_10747</name>
</gene>
<proteinExistence type="predicted"/>
<dbReference type="Proteomes" id="UP000028524">
    <property type="component" value="Unassembled WGS sequence"/>
</dbReference>
<sequence>MLEADNISDSDGSGAESLIGEYKALLLTAATPLAESHDLPVCLWNFTKAEEGATDEFFDADFGEELDEAQKRADLRIEGCSGQRLREIIAKDNWAAVIAYRAAENI</sequence>